<sequence>MPEWKGRVPLTRSHCELITRRDGAVATPGRSSSARNFGVAAPATARARGLGRTSHTANRVPPSAVNTWTFEKPISLRVRYERGPEPLPPPSPRRRRRARRLRPAARPRLRRRRRYDPARSLVSN</sequence>
<protein>
    <submittedName>
        <fullName evidence="2">Uncharacterized protein</fullName>
    </submittedName>
</protein>
<accession>A0A4C1Z8E2</accession>
<proteinExistence type="predicted"/>
<evidence type="ECO:0000313" key="3">
    <source>
        <dbReference type="Proteomes" id="UP000299102"/>
    </source>
</evidence>
<dbReference type="Proteomes" id="UP000299102">
    <property type="component" value="Unassembled WGS sequence"/>
</dbReference>
<dbReference type="EMBL" id="BGZK01001608">
    <property type="protein sequence ID" value="GBP83179.1"/>
    <property type="molecule type" value="Genomic_DNA"/>
</dbReference>
<dbReference type="AlphaFoldDB" id="A0A4C1Z8E2"/>
<feature type="region of interest" description="Disordered" evidence="1">
    <location>
        <begin position="45"/>
        <end position="64"/>
    </location>
</feature>
<evidence type="ECO:0000313" key="2">
    <source>
        <dbReference type="EMBL" id="GBP83179.1"/>
    </source>
</evidence>
<feature type="compositionally biased region" description="Basic residues" evidence="1">
    <location>
        <begin position="92"/>
        <end position="114"/>
    </location>
</feature>
<keyword evidence="3" id="KW-1185">Reference proteome</keyword>
<feature type="region of interest" description="Disordered" evidence="1">
    <location>
        <begin position="79"/>
        <end position="124"/>
    </location>
</feature>
<comment type="caution">
    <text evidence="2">The sequence shown here is derived from an EMBL/GenBank/DDBJ whole genome shotgun (WGS) entry which is preliminary data.</text>
</comment>
<reference evidence="2 3" key="1">
    <citation type="journal article" date="2019" name="Commun. Biol.">
        <title>The bagworm genome reveals a unique fibroin gene that provides high tensile strength.</title>
        <authorList>
            <person name="Kono N."/>
            <person name="Nakamura H."/>
            <person name="Ohtoshi R."/>
            <person name="Tomita M."/>
            <person name="Numata K."/>
            <person name="Arakawa K."/>
        </authorList>
    </citation>
    <scope>NUCLEOTIDE SEQUENCE [LARGE SCALE GENOMIC DNA]</scope>
</reference>
<evidence type="ECO:0000256" key="1">
    <source>
        <dbReference type="SAM" id="MobiDB-lite"/>
    </source>
</evidence>
<name>A0A4C1Z8E2_EUMVA</name>
<gene>
    <name evidence="2" type="ORF">EVAR_59592_1</name>
</gene>
<organism evidence="2 3">
    <name type="scientific">Eumeta variegata</name>
    <name type="common">Bagworm moth</name>
    <name type="synonym">Eumeta japonica</name>
    <dbReference type="NCBI Taxonomy" id="151549"/>
    <lineage>
        <taxon>Eukaryota</taxon>
        <taxon>Metazoa</taxon>
        <taxon>Ecdysozoa</taxon>
        <taxon>Arthropoda</taxon>
        <taxon>Hexapoda</taxon>
        <taxon>Insecta</taxon>
        <taxon>Pterygota</taxon>
        <taxon>Neoptera</taxon>
        <taxon>Endopterygota</taxon>
        <taxon>Lepidoptera</taxon>
        <taxon>Glossata</taxon>
        <taxon>Ditrysia</taxon>
        <taxon>Tineoidea</taxon>
        <taxon>Psychidae</taxon>
        <taxon>Oiketicinae</taxon>
        <taxon>Eumeta</taxon>
    </lineage>
</organism>